<dbReference type="Proteomes" id="UP000518288">
    <property type="component" value="Unassembled WGS sequence"/>
</dbReference>
<proteinExistence type="predicted"/>
<organism evidence="2 3">
    <name type="scientific">Sphaerotilus montanus</name>
    <dbReference type="NCBI Taxonomy" id="522889"/>
    <lineage>
        <taxon>Bacteria</taxon>
        <taxon>Pseudomonadati</taxon>
        <taxon>Pseudomonadota</taxon>
        <taxon>Betaproteobacteria</taxon>
        <taxon>Burkholderiales</taxon>
        <taxon>Sphaerotilaceae</taxon>
        <taxon>Sphaerotilus</taxon>
    </lineage>
</organism>
<accession>A0A7Y9QU84</accession>
<sequence length="255" mass="28972">MSTTADLIRVLKAELKTAGLTYAALAVQLDMAESSVKRMFAQGDMPLSRIDAICRVLRTDFAELARRVAEDTPPRIELTPEQERAVVADRKLLLAAICCLSQWTFEQVLAGYGYTEAELTGYFAQLDRLGIIELKPHNRYRMKVAKTFRWRPHGPVMQFFRAEVVPDYFRGGFDGEGEQLMLVHGEINTRLAQVFNERLARIASDFAQQHLADQRLPEDQKRPYTLVIGTRSWLFGPFRDLRRDTGGTLRHGSGP</sequence>
<reference evidence="2 3" key="1">
    <citation type="submission" date="2020-07" db="EMBL/GenBank/DDBJ databases">
        <title>Genomic Encyclopedia of Archaeal and Bacterial Type Strains, Phase II (KMG-II): from individual species to whole genera.</title>
        <authorList>
            <person name="Goeker M."/>
        </authorList>
    </citation>
    <scope>NUCLEOTIDE SEQUENCE [LARGE SCALE GENOMIC DNA]</scope>
    <source>
        <strain evidence="2 3">DSM 21226</strain>
    </source>
</reference>
<dbReference type="SUPFAM" id="SSF47413">
    <property type="entry name" value="lambda repressor-like DNA-binding domains"/>
    <property type="match status" value="1"/>
</dbReference>
<dbReference type="RefSeq" id="WP_179632399.1">
    <property type="nucleotide sequence ID" value="NZ_CAXYYM010000083.1"/>
</dbReference>
<protein>
    <recommendedName>
        <fullName evidence="1">HTH cro/C1-type domain-containing protein</fullName>
    </recommendedName>
</protein>
<dbReference type="AlphaFoldDB" id="A0A7Y9QU84"/>
<evidence type="ECO:0000259" key="1">
    <source>
        <dbReference type="SMART" id="SM00530"/>
    </source>
</evidence>
<dbReference type="InterPro" id="IPR001387">
    <property type="entry name" value="Cro/C1-type_HTH"/>
</dbReference>
<evidence type="ECO:0000313" key="3">
    <source>
        <dbReference type="Proteomes" id="UP000518288"/>
    </source>
</evidence>
<evidence type="ECO:0000313" key="2">
    <source>
        <dbReference type="EMBL" id="NYG31401.1"/>
    </source>
</evidence>
<dbReference type="EMBL" id="JACCFH010000001">
    <property type="protein sequence ID" value="NYG31401.1"/>
    <property type="molecule type" value="Genomic_DNA"/>
</dbReference>
<dbReference type="GO" id="GO:0003677">
    <property type="term" value="F:DNA binding"/>
    <property type="evidence" value="ECO:0007669"/>
    <property type="project" value="InterPro"/>
</dbReference>
<dbReference type="CDD" id="cd00093">
    <property type="entry name" value="HTH_XRE"/>
    <property type="match status" value="1"/>
</dbReference>
<keyword evidence="3" id="KW-1185">Reference proteome</keyword>
<comment type="caution">
    <text evidence="2">The sequence shown here is derived from an EMBL/GenBank/DDBJ whole genome shotgun (WGS) entry which is preliminary data.</text>
</comment>
<feature type="domain" description="HTH cro/C1-type" evidence="1">
    <location>
        <begin position="10"/>
        <end position="64"/>
    </location>
</feature>
<dbReference type="SMART" id="SM00530">
    <property type="entry name" value="HTH_XRE"/>
    <property type="match status" value="1"/>
</dbReference>
<dbReference type="InterPro" id="IPR010982">
    <property type="entry name" value="Lambda_DNA-bd_dom_sf"/>
</dbReference>
<gene>
    <name evidence="2" type="ORF">BDD16_000387</name>
</gene>
<name>A0A7Y9QU84_9BURK</name>
<dbReference type="Pfam" id="PF13443">
    <property type="entry name" value="HTH_26"/>
    <property type="match status" value="1"/>
</dbReference>